<evidence type="ECO:0000256" key="7">
    <source>
        <dbReference type="ARBA" id="ARBA00023136"/>
    </source>
</evidence>
<evidence type="ECO:0000256" key="9">
    <source>
        <dbReference type="SAM" id="SignalP"/>
    </source>
</evidence>
<keyword evidence="3" id="KW-0812">Transmembrane</keyword>
<dbReference type="InterPro" id="IPR001107">
    <property type="entry name" value="Band_7"/>
</dbReference>
<gene>
    <name evidence="11" type="ORF">CYMTET_39612</name>
</gene>
<keyword evidence="6" id="KW-1133">Transmembrane helix</keyword>
<comment type="similarity">
    <text evidence="2">Belongs to the band 7/mec-2 family.</text>
</comment>
<reference evidence="11 12" key="1">
    <citation type="journal article" date="2015" name="Genome Biol. Evol.">
        <title>Comparative Genomics of a Bacterivorous Green Alga Reveals Evolutionary Causalities and Consequences of Phago-Mixotrophic Mode of Nutrition.</title>
        <authorList>
            <person name="Burns J.A."/>
            <person name="Paasch A."/>
            <person name="Narechania A."/>
            <person name="Kim E."/>
        </authorList>
    </citation>
    <scope>NUCLEOTIDE SEQUENCE [LARGE SCALE GENOMIC DNA]</scope>
    <source>
        <strain evidence="11 12">PLY_AMNH</strain>
    </source>
</reference>
<comment type="caution">
    <text evidence="11">The sequence shown here is derived from an EMBL/GenBank/DDBJ whole genome shotgun (WGS) entry which is preliminary data.</text>
</comment>
<feature type="domain" description="Band 7" evidence="10">
    <location>
        <begin position="18"/>
        <end position="184"/>
    </location>
</feature>
<dbReference type="Pfam" id="PF01145">
    <property type="entry name" value="Band_7"/>
    <property type="match status" value="1"/>
</dbReference>
<comment type="subcellular location">
    <subcellularLocation>
        <location evidence="1">Endoplasmic reticulum membrane</location>
        <topology evidence="1">Single-pass type II membrane protein</topology>
    </subcellularLocation>
</comment>
<keyword evidence="9" id="KW-0732">Signal</keyword>
<sequence>MYIARLFCLLLTACGCRAVLHAVPEGHIGLSYRSGKLLDAVSAPGLHGHLPVVTRMVNILVRVQTDVVENVPCGTKDGIMSAFERVEVVNSLREDRAHAVVKAYGEDYDRVWIHDKIHHEINQFCSNKTLREVYVDDFASLDEILKVALQSDLDAHVQGLTIIAVRMTKPTVPESIRKNYEAMEEQRTAALVAERTHEVVQRQLETEHLRAVSAARKEAEETGIKTKMDADRARVQAETRSYEEKLIADSRRYAIEEEAAANEALLTDAYLRLQATRVWEHNTIAYFGEKIPTLMLDP</sequence>
<evidence type="ECO:0000256" key="5">
    <source>
        <dbReference type="ARBA" id="ARBA00022968"/>
    </source>
</evidence>
<dbReference type="EMBL" id="LGRX02026318">
    <property type="protein sequence ID" value="KAK3251068.1"/>
    <property type="molecule type" value="Genomic_DNA"/>
</dbReference>
<name>A0AAE0C9U1_9CHLO</name>
<proteinExistence type="inferred from homology"/>
<keyword evidence="5" id="KW-0735">Signal-anchor</keyword>
<evidence type="ECO:0000256" key="2">
    <source>
        <dbReference type="ARBA" id="ARBA00008164"/>
    </source>
</evidence>
<dbReference type="GO" id="GO:0015485">
    <property type="term" value="F:cholesterol binding"/>
    <property type="evidence" value="ECO:0007669"/>
    <property type="project" value="TreeGrafter"/>
</dbReference>
<keyword evidence="8" id="KW-0325">Glycoprotein</keyword>
<dbReference type="SMART" id="SM00244">
    <property type="entry name" value="PHB"/>
    <property type="match status" value="1"/>
</dbReference>
<dbReference type="PANTHER" id="PTHR15351">
    <property type="entry name" value="ERLIN (ER LIPID RAFT ASSOCIATED PROTEIN) HOMOLOG"/>
    <property type="match status" value="1"/>
</dbReference>
<dbReference type="PANTHER" id="PTHR15351:SF3">
    <property type="entry name" value="ERLIN"/>
    <property type="match status" value="1"/>
</dbReference>
<evidence type="ECO:0000256" key="4">
    <source>
        <dbReference type="ARBA" id="ARBA00022824"/>
    </source>
</evidence>
<evidence type="ECO:0000313" key="11">
    <source>
        <dbReference type="EMBL" id="KAK3251068.1"/>
    </source>
</evidence>
<evidence type="ECO:0000259" key="10">
    <source>
        <dbReference type="SMART" id="SM00244"/>
    </source>
</evidence>
<keyword evidence="12" id="KW-1185">Reference proteome</keyword>
<organism evidence="11 12">
    <name type="scientific">Cymbomonas tetramitiformis</name>
    <dbReference type="NCBI Taxonomy" id="36881"/>
    <lineage>
        <taxon>Eukaryota</taxon>
        <taxon>Viridiplantae</taxon>
        <taxon>Chlorophyta</taxon>
        <taxon>Pyramimonadophyceae</taxon>
        <taxon>Pyramimonadales</taxon>
        <taxon>Pyramimonadaceae</taxon>
        <taxon>Cymbomonas</taxon>
    </lineage>
</organism>
<dbReference type="GO" id="GO:0032933">
    <property type="term" value="P:SREBP signaling pathway"/>
    <property type="evidence" value="ECO:0007669"/>
    <property type="project" value="TreeGrafter"/>
</dbReference>
<feature type="signal peptide" evidence="9">
    <location>
        <begin position="1"/>
        <end position="18"/>
    </location>
</feature>
<dbReference type="GO" id="GO:0005789">
    <property type="term" value="C:endoplasmic reticulum membrane"/>
    <property type="evidence" value="ECO:0007669"/>
    <property type="project" value="UniProtKB-SubCell"/>
</dbReference>
<dbReference type="InterPro" id="IPR033294">
    <property type="entry name" value="Erlin1/2"/>
</dbReference>
<keyword evidence="7" id="KW-0472">Membrane</keyword>
<feature type="chain" id="PRO_5042192422" description="Band 7 domain-containing protein" evidence="9">
    <location>
        <begin position="19"/>
        <end position="298"/>
    </location>
</feature>
<evidence type="ECO:0000256" key="3">
    <source>
        <dbReference type="ARBA" id="ARBA00022692"/>
    </source>
</evidence>
<keyword evidence="4" id="KW-0256">Endoplasmic reticulum</keyword>
<dbReference type="Proteomes" id="UP001190700">
    <property type="component" value="Unassembled WGS sequence"/>
</dbReference>
<accession>A0AAE0C9U1</accession>
<evidence type="ECO:0000256" key="8">
    <source>
        <dbReference type="ARBA" id="ARBA00023180"/>
    </source>
</evidence>
<dbReference type="PROSITE" id="PS51257">
    <property type="entry name" value="PROKAR_LIPOPROTEIN"/>
    <property type="match status" value="1"/>
</dbReference>
<evidence type="ECO:0000256" key="1">
    <source>
        <dbReference type="ARBA" id="ARBA00004648"/>
    </source>
</evidence>
<dbReference type="AlphaFoldDB" id="A0AAE0C9U1"/>
<protein>
    <recommendedName>
        <fullName evidence="10">Band 7 domain-containing protein</fullName>
    </recommendedName>
</protein>
<evidence type="ECO:0000256" key="6">
    <source>
        <dbReference type="ARBA" id="ARBA00022989"/>
    </source>
</evidence>
<dbReference type="GO" id="GO:0031625">
    <property type="term" value="F:ubiquitin protein ligase binding"/>
    <property type="evidence" value="ECO:0007669"/>
    <property type="project" value="InterPro"/>
</dbReference>
<evidence type="ECO:0000313" key="12">
    <source>
        <dbReference type="Proteomes" id="UP001190700"/>
    </source>
</evidence>